<reference evidence="2 3" key="1">
    <citation type="submission" date="2020-01" db="EMBL/GenBank/DDBJ databases">
        <title>Insect and environment-associated Actinomycetes.</title>
        <authorList>
            <person name="Currrie C."/>
            <person name="Chevrette M."/>
            <person name="Carlson C."/>
            <person name="Stubbendieck R."/>
            <person name="Wendt-Pienkowski E."/>
        </authorList>
    </citation>
    <scope>NUCLEOTIDE SEQUENCE [LARGE SCALE GENOMIC DNA]</scope>
    <source>
        <strain evidence="2 3">SID11342</strain>
    </source>
</reference>
<protein>
    <submittedName>
        <fullName evidence="2">Uncharacterized protein</fullName>
    </submittedName>
</protein>
<proteinExistence type="predicted"/>
<feature type="region of interest" description="Disordered" evidence="1">
    <location>
        <begin position="61"/>
        <end position="123"/>
    </location>
</feature>
<dbReference type="Proteomes" id="UP000471293">
    <property type="component" value="Unassembled WGS sequence"/>
</dbReference>
<evidence type="ECO:0000256" key="1">
    <source>
        <dbReference type="SAM" id="MobiDB-lite"/>
    </source>
</evidence>
<name>A0A6N9TV52_STRHA</name>
<feature type="compositionally biased region" description="Polar residues" evidence="1">
    <location>
        <begin position="108"/>
        <end position="123"/>
    </location>
</feature>
<evidence type="ECO:0000313" key="2">
    <source>
        <dbReference type="EMBL" id="NEA15380.1"/>
    </source>
</evidence>
<dbReference type="RefSeq" id="WP_164343249.1">
    <property type="nucleotide sequence ID" value="NZ_JAAGLQ010000163.1"/>
</dbReference>
<accession>A0A6N9TV52</accession>
<dbReference type="AlphaFoldDB" id="A0A6N9TV52"/>
<dbReference type="EMBL" id="JAAGLQ010000163">
    <property type="protein sequence ID" value="NEA15380.1"/>
    <property type="molecule type" value="Genomic_DNA"/>
</dbReference>
<comment type="caution">
    <text evidence="2">The sequence shown here is derived from an EMBL/GenBank/DDBJ whole genome shotgun (WGS) entry which is preliminary data.</text>
</comment>
<organism evidence="2 3">
    <name type="scientific">Streptomyces halstedii</name>
    <dbReference type="NCBI Taxonomy" id="1944"/>
    <lineage>
        <taxon>Bacteria</taxon>
        <taxon>Bacillati</taxon>
        <taxon>Actinomycetota</taxon>
        <taxon>Actinomycetes</taxon>
        <taxon>Kitasatosporales</taxon>
        <taxon>Streptomycetaceae</taxon>
        <taxon>Streptomyces</taxon>
    </lineage>
</organism>
<sequence length="123" mass="13261">MRGKPRKVVVDGEPMVAVSEKEYENLLAMRRQLGSQTARLRMLRDTLIDVGAFLDSVAEALGGGIPPGTQEKPSASGPPPSRPALVTEIHRRAHQVRSVIGARRTPRTSRTPQDPSASGRSNA</sequence>
<evidence type="ECO:0000313" key="3">
    <source>
        <dbReference type="Proteomes" id="UP000471293"/>
    </source>
</evidence>
<gene>
    <name evidence="2" type="ORF">G3I29_07515</name>
</gene>